<dbReference type="Pfam" id="PF05676">
    <property type="entry name" value="NDUF_B7"/>
    <property type="match status" value="1"/>
</dbReference>
<evidence type="ECO:0000256" key="12">
    <source>
        <dbReference type="ARBA" id="ARBA00023157"/>
    </source>
</evidence>
<evidence type="ECO:0000313" key="13">
    <source>
        <dbReference type="EMBL" id="KAJ8887914.1"/>
    </source>
</evidence>
<name>A0ABQ9HU66_9NEOP</name>
<keyword evidence="11" id="KW-0472">Membrane</keyword>
<evidence type="ECO:0000256" key="1">
    <source>
        <dbReference type="ARBA" id="ARBA00003195"/>
    </source>
</evidence>
<evidence type="ECO:0000313" key="14">
    <source>
        <dbReference type="Proteomes" id="UP001159363"/>
    </source>
</evidence>
<evidence type="ECO:0000256" key="8">
    <source>
        <dbReference type="ARBA" id="ARBA00022792"/>
    </source>
</evidence>
<reference evidence="13 14" key="1">
    <citation type="submission" date="2023-02" db="EMBL/GenBank/DDBJ databases">
        <title>LHISI_Scaffold_Assembly.</title>
        <authorList>
            <person name="Stuart O.P."/>
            <person name="Cleave R."/>
            <person name="Magrath M.J.L."/>
            <person name="Mikheyev A.S."/>
        </authorList>
    </citation>
    <scope>NUCLEOTIDE SEQUENCE [LARGE SCALE GENOMIC DNA]</scope>
    <source>
        <strain evidence="13">Daus_M_001</strain>
        <tissue evidence="13">Leg muscle</tissue>
    </source>
</reference>
<proteinExistence type="inferred from homology"/>
<comment type="similarity">
    <text evidence="4">Belongs to the complex I NDUFB7 subunit family.</text>
</comment>
<evidence type="ECO:0000256" key="7">
    <source>
        <dbReference type="ARBA" id="ARBA00022660"/>
    </source>
</evidence>
<evidence type="ECO:0000256" key="11">
    <source>
        <dbReference type="ARBA" id="ARBA00023136"/>
    </source>
</evidence>
<keyword evidence="14" id="KW-1185">Reference proteome</keyword>
<dbReference type="PANTHER" id="PTHR20900">
    <property type="entry name" value="NADH:UBIQUINONE OXIDOREDUCTASE B18-LIKE SUBUNIT"/>
    <property type="match status" value="1"/>
</dbReference>
<evidence type="ECO:0000256" key="2">
    <source>
        <dbReference type="ARBA" id="ARBA00004569"/>
    </source>
</evidence>
<keyword evidence="9" id="KW-0249">Electron transport</keyword>
<evidence type="ECO:0000256" key="10">
    <source>
        <dbReference type="ARBA" id="ARBA00023128"/>
    </source>
</evidence>
<gene>
    <name evidence="13" type="ORF">PR048_007398</name>
</gene>
<evidence type="ECO:0000256" key="3">
    <source>
        <dbReference type="ARBA" id="ARBA00004637"/>
    </source>
</evidence>
<evidence type="ECO:0000256" key="5">
    <source>
        <dbReference type="ARBA" id="ARBA00018677"/>
    </source>
</evidence>
<comment type="subcellular location">
    <subcellularLocation>
        <location evidence="3">Mitochondrion inner membrane</location>
        <topology evidence="3">Peripheral membrane protein</topology>
    </subcellularLocation>
    <subcellularLocation>
        <location evidence="2">Mitochondrion intermembrane space</location>
    </subcellularLocation>
</comment>
<keyword evidence="6" id="KW-0813">Transport</keyword>
<keyword evidence="10" id="KW-0496">Mitochondrion</keyword>
<dbReference type="PANTHER" id="PTHR20900:SF0">
    <property type="entry name" value="NADH DEHYDROGENASE [UBIQUINONE] 1 BETA SUBCOMPLEX SUBUNIT 7"/>
    <property type="match status" value="1"/>
</dbReference>
<sequence>MGNMVGNAWALYVHPDVTPHPLKESSFDPLYGFERGRKPRVMIATQEEMESAKLPLQDRGYCAHKLLEYKACRADVAPWLYKCGHKKHEYLHCEYGE</sequence>
<keyword evidence="8" id="KW-0999">Mitochondrion inner membrane</keyword>
<evidence type="ECO:0000256" key="9">
    <source>
        <dbReference type="ARBA" id="ARBA00022982"/>
    </source>
</evidence>
<comment type="caution">
    <text evidence="13">The sequence shown here is derived from an EMBL/GenBank/DDBJ whole genome shotgun (WGS) entry which is preliminary data.</text>
</comment>
<evidence type="ECO:0000256" key="6">
    <source>
        <dbReference type="ARBA" id="ARBA00022448"/>
    </source>
</evidence>
<dbReference type="EMBL" id="JARBHB010000003">
    <property type="protein sequence ID" value="KAJ8887914.1"/>
    <property type="molecule type" value="Genomic_DNA"/>
</dbReference>
<evidence type="ECO:0000256" key="4">
    <source>
        <dbReference type="ARBA" id="ARBA00008006"/>
    </source>
</evidence>
<protein>
    <recommendedName>
        <fullName evidence="5">NADH dehydrogenase [ubiquinone] 1 beta subcomplex subunit 7</fullName>
    </recommendedName>
</protein>
<keyword evidence="12" id="KW-1015">Disulfide bond</keyword>
<keyword evidence="7" id="KW-0679">Respiratory chain</keyword>
<dbReference type="Proteomes" id="UP001159363">
    <property type="component" value="Chromosome 3"/>
</dbReference>
<organism evidence="13 14">
    <name type="scientific">Dryococelus australis</name>
    <dbReference type="NCBI Taxonomy" id="614101"/>
    <lineage>
        <taxon>Eukaryota</taxon>
        <taxon>Metazoa</taxon>
        <taxon>Ecdysozoa</taxon>
        <taxon>Arthropoda</taxon>
        <taxon>Hexapoda</taxon>
        <taxon>Insecta</taxon>
        <taxon>Pterygota</taxon>
        <taxon>Neoptera</taxon>
        <taxon>Polyneoptera</taxon>
        <taxon>Phasmatodea</taxon>
        <taxon>Verophasmatodea</taxon>
        <taxon>Anareolatae</taxon>
        <taxon>Phasmatidae</taxon>
        <taxon>Eurycanthinae</taxon>
        <taxon>Dryococelus</taxon>
    </lineage>
</organism>
<dbReference type="InterPro" id="IPR008698">
    <property type="entry name" value="NDUB7"/>
</dbReference>
<accession>A0ABQ9HU66</accession>
<comment type="function">
    <text evidence="1">Accessory subunit of the mitochondrial membrane respiratory chain NADH dehydrogenase (Complex I), that is believed not to be involved in catalysis. Complex I functions in the transfer of electrons from NADH to the respiratory chain. The immediate electron acceptor for the enzyme is believed to be ubiquinone.</text>
</comment>